<keyword evidence="2" id="KW-1185">Reference proteome</keyword>
<reference evidence="1 2" key="1">
    <citation type="submission" date="2016-03" db="EMBL/GenBank/DDBJ databases">
        <title>Comparative genomics of the ectomycorrhizal sister species Rhizopogon vinicolor and Rhizopogon vesiculosus (Basidiomycota: Boletales) reveals a divergence of the mating type B locus.</title>
        <authorList>
            <person name="Mujic A.B."/>
            <person name="Kuo A."/>
            <person name="Tritt A."/>
            <person name="Lipzen A."/>
            <person name="Chen C."/>
            <person name="Johnson J."/>
            <person name="Sharma A."/>
            <person name="Barry K."/>
            <person name="Grigoriev I.V."/>
            <person name="Spatafora J.W."/>
        </authorList>
    </citation>
    <scope>NUCLEOTIDE SEQUENCE [LARGE SCALE GENOMIC DNA]</scope>
    <source>
        <strain evidence="1 2">AM-OR11-056</strain>
    </source>
</reference>
<dbReference type="AlphaFoldDB" id="A0A1J8PZE5"/>
<dbReference type="EMBL" id="LVVM01003827">
    <property type="protein sequence ID" value="OJA14205.1"/>
    <property type="molecule type" value="Genomic_DNA"/>
</dbReference>
<protein>
    <submittedName>
        <fullName evidence="1">Uncharacterized protein</fullName>
    </submittedName>
</protein>
<name>A0A1J8PZE5_9AGAM</name>
<proteinExistence type="predicted"/>
<evidence type="ECO:0000313" key="1">
    <source>
        <dbReference type="EMBL" id="OJA14205.1"/>
    </source>
</evidence>
<comment type="caution">
    <text evidence="1">The sequence shown here is derived from an EMBL/GenBank/DDBJ whole genome shotgun (WGS) entry which is preliminary data.</text>
</comment>
<sequence>MKKSRQQSCLASSATYTHLAVSPFRC</sequence>
<organism evidence="1 2">
    <name type="scientific">Rhizopogon vesiculosus</name>
    <dbReference type="NCBI Taxonomy" id="180088"/>
    <lineage>
        <taxon>Eukaryota</taxon>
        <taxon>Fungi</taxon>
        <taxon>Dikarya</taxon>
        <taxon>Basidiomycota</taxon>
        <taxon>Agaricomycotina</taxon>
        <taxon>Agaricomycetes</taxon>
        <taxon>Agaricomycetidae</taxon>
        <taxon>Boletales</taxon>
        <taxon>Suillineae</taxon>
        <taxon>Rhizopogonaceae</taxon>
        <taxon>Rhizopogon</taxon>
    </lineage>
</organism>
<accession>A0A1J8PZE5</accession>
<gene>
    <name evidence="1" type="ORF">AZE42_09476</name>
</gene>
<evidence type="ECO:0000313" key="2">
    <source>
        <dbReference type="Proteomes" id="UP000183567"/>
    </source>
</evidence>
<dbReference type="Proteomes" id="UP000183567">
    <property type="component" value="Unassembled WGS sequence"/>
</dbReference>